<dbReference type="InterPro" id="IPR045864">
    <property type="entry name" value="aa-tRNA-synth_II/BPL/LPL"/>
</dbReference>
<organism evidence="4 5">
    <name type="scientific">Acrobeloides nanus</name>
    <dbReference type="NCBI Taxonomy" id="290746"/>
    <lineage>
        <taxon>Eukaryota</taxon>
        <taxon>Metazoa</taxon>
        <taxon>Ecdysozoa</taxon>
        <taxon>Nematoda</taxon>
        <taxon>Chromadorea</taxon>
        <taxon>Rhabditida</taxon>
        <taxon>Tylenchina</taxon>
        <taxon>Cephalobomorpha</taxon>
        <taxon>Cephaloboidea</taxon>
        <taxon>Cephalobidae</taxon>
        <taxon>Acrobeloides</taxon>
    </lineage>
</organism>
<proteinExistence type="inferred from homology"/>
<evidence type="ECO:0000313" key="4">
    <source>
        <dbReference type="Proteomes" id="UP000887540"/>
    </source>
</evidence>
<dbReference type="Pfam" id="PF03099">
    <property type="entry name" value="BPL_LplA_LipB"/>
    <property type="match status" value="1"/>
</dbReference>
<dbReference type="AlphaFoldDB" id="A0A914C9K0"/>
<evidence type="ECO:0000256" key="2">
    <source>
        <dbReference type="ARBA" id="ARBA00022598"/>
    </source>
</evidence>
<feature type="domain" description="BPL/LPL catalytic" evidence="3">
    <location>
        <begin position="541"/>
        <end position="732"/>
    </location>
</feature>
<dbReference type="NCBIfam" id="TIGR00121">
    <property type="entry name" value="birA_ligase"/>
    <property type="match status" value="1"/>
</dbReference>
<evidence type="ECO:0000256" key="1">
    <source>
        <dbReference type="ARBA" id="ARBA00009934"/>
    </source>
</evidence>
<dbReference type="SUPFAM" id="SSF55681">
    <property type="entry name" value="Class II aaRS and biotin synthetases"/>
    <property type="match status" value="1"/>
</dbReference>
<comment type="similarity">
    <text evidence="1">Belongs to the biotin--protein ligase family.</text>
</comment>
<dbReference type="Gene3D" id="3.30.930.10">
    <property type="entry name" value="Bira Bifunctional Protein, Domain 2"/>
    <property type="match status" value="1"/>
</dbReference>
<keyword evidence="2" id="KW-0436">Ligase</keyword>
<keyword evidence="4" id="KW-1185">Reference proteome</keyword>
<dbReference type="CDD" id="cd16442">
    <property type="entry name" value="BPL"/>
    <property type="match status" value="1"/>
</dbReference>
<dbReference type="GO" id="GO:0004077">
    <property type="term" value="F:biotin--[biotin carboxyl-carrier protein] ligase activity"/>
    <property type="evidence" value="ECO:0007669"/>
    <property type="project" value="InterPro"/>
</dbReference>
<evidence type="ECO:0000313" key="5">
    <source>
        <dbReference type="WBParaSite" id="ACRNAN_Path_537.g2035.t1"/>
    </source>
</evidence>
<dbReference type="Proteomes" id="UP000887540">
    <property type="component" value="Unplaced"/>
</dbReference>
<name>A0A914C9K0_9BILA</name>
<dbReference type="InterPro" id="IPR004408">
    <property type="entry name" value="Biotin_CoA_COase_ligase"/>
</dbReference>
<protein>
    <submittedName>
        <fullName evidence="5">BPL/LPL catalytic domain-containing protein</fullName>
    </submittedName>
</protein>
<dbReference type="InterPro" id="IPR004143">
    <property type="entry name" value="BPL_LPL_catalytic"/>
</dbReference>
<dbReference type="PANTHER" id="PTHR12835">
    <property type="entry name" value="BIOTIN PROTEIN LIGASE"/>
    <property type="match status" value="1"/>
</dbReference>
<reference evidence="5" key="1">
    <citation type="submission" date="2022-11" db="UniProtKB">
        <authorList>
            <consortium name="WormBaseParasite"/>
        </authorList>
    </citation>
    <scope>IDENTIFICATION</scope>
</reference>
<dbReference type="WBParaSite" id="ACRNAN_Path_537.g2035.t1">
    <property type="protein sequence ID" value="ACRNAN_Path_537.g2035.t1"/>
    <property type="gene ID" value="ACRNAN_Path_537.g2035"/>
</dbReference>
<dbReference type="PROSITE" id="PS51733">
    <property type="entry name" value="BPL_LPL_CATALYTIC"/>
    <property type="match status" value="1"/>
</dbReference>
<sequence length="808" mass="91237">MQIGKNFNIIEDFLANPINTRTLPEWLTTPYFRRLYDPKFNRITYSSMDNGLDKIQIIADKTTNCMRNEFSNENIENISTPLVIEPSKENWMNDENQESEYFTADKSSPLTEKSLTSPCSTKSLKDEILPIVRIIKEDKQTTPVGSMEPSNVFAKRFSNDFSPANKSSLFQEFSRRRSVSPMILSSMTSPNRQEFMNKLSNGSFRRYNTKLFSRESFSKRTKRFHSIPREVPLSYSSNINPTYNTHAAQKPPSIFIFTGDDARLFERISHCLNTLLPPNIYTISSLSLTSFLKHSWIDEKPACLFLANTSLLNDIAWGRLQAYFVTGGKIIFLCQNSLLASLSHCESRKMQMNILKNAFGSRAANSSLGKDFERFLKKGLKTLAKHKKVCEKFGAKDLIGGGSYSAILQKKEGQPLLLYMENSQQKASALFSDATTKELLSESGAILISDAISRLGIDVNKGNKPVEFSRGYLIATQDRMLWNMKGITYGEYIGEQPTLYLQPSVVLNGDFDRLPQANSSLLPIEVRRRVEALPMDTFSVEKYYGLLQTQVLGHVLLYVPVCESTMDVSKSFSRSAPETNGVLVVTSCQTKGKGRGGNQWISPPGCAMFTLNMHINLESNLGQCATFVQHIMAVAIVDTVCSLVGDEDFPLRIKWPNDIYFNRKYKMGGILVNASVKNDHLQCTIGVGLNVANSKPTICINDMLTEDAAKLDVESVIAEIMNKFEDYVDSFEQGKRDEFLRQYYKYWLHSDEEIVVDSDGVKEKVVIRGLDSHGFLEVRSIQSRKIFTVHDNGNTFDMMKGLVRAKTN</sequence>
<dbReference type="GO" id="GO:0005737">
    <property type="term" value="C:cytoplasm"/>
    <property type="evidence" value="ECO:0007669"/>
    <property type="project" value="TreeGrafter"/>
</dbReference>
<accession>A0A914C9K0</accession>
<dbReference type="PANTHER" id="PTHR12835:SF5">
    <property type="entry name" value="BIOTIN--PROTEIN LIGASE"/>
    <property type="match status" value="1"/>
</dbReference>
<evidence type="ECO:0000259" key="3">
    <source>
        <dbReference type="PROSITE" id="PS51733"/>
    </source>
</evidence>